<evidence type="ECO:0000259" key="2">
    <source>
        <dbReference type="Pfam" id="PF08327"/>
    </source>
</evidence>
<dbReference type="InterPro" id="IPR013538">
    <property type="entry name" value="ASHA1/2-like_C"/>
</dbReference>
<organism evidence="3 4">
    <name type="scientific">Ferrovibrio xuzhouensis</name>
    <dbReference type="NCBI Taxonomy" id="1576914"/>
    <lineage>
        <taxon>Bacteria</taxon>
        <taxon>Pseudomonadati</taxon>
        <taxon>Pseudomonadota</taxon>
        <taxon>Alphaproteobacteria</taxon>
        <taxon>Rhodospirillales</taxon>
        <taxon>Rhodospirillaceae</taxon>
        <taxon>Ferrovibrio</taxon>
    </lineage>
</organism>
<dbReference type="CDD" id="cd07814">
    <property type="entry name" value="SRPBCC_CalC_Aha1-like"/>
    <property type="match status" value="1"/>
</dbReference>
<evidence type="ECO:0000313" key="3">
    <source>
        <dbReference type="EMBL" id="MFC3674749.1"/>
    </source>
</evidence>
<evidence type="ECO:0000313" key="4">
    <source>
        <dbReference type="Proteomes" id="UP001595711"/>
    </source>
</evidence>
<comment type="similarity">
    <text evidence="1">Belongs to the AHA1 family.</text>
</comment>
<feature type="domain" description="Activator of Hsp90 ATPase homologue 1/2-like C-terminal" evidence="2">
    <location>
        <begin position="20"/>
        <end position="147"/>
    </location>
</feature>
<dbReference type="SUPFAM" id="SSF55961">
    <property type="entry name" value="Bet v1-like"/>
    <property type="match status" value="1"/>
</dbReference>
<dbReference type="EMBL" id="JBHRYJ010000001">
    <property type="protein sequence ID" value="MFC3674749.1"/>
    <property type="molecule type" value="Genomic_DNA"/>
</dbReference>
<dbReference type="Gene3D" id="3.30.530.20">
    <property type="match status" value="1"/>
</dbReference>
<evidence type="ECO:0000256" key="1">
    <source>
        <dbReference type="ARBA" id="ARBA00006817"/>
    </source>
</evidence>
<comment type="caution">
    <text evidence="3">The sequence shown here is derived from an EMBL/GenBank/DDBJ whole genome shotgun (WGS) entry which is preliminary data.</text>
</comment>
<dbReference type="RefSeq" id="WP_379722165.1">
    <property type="nucleotide sequence ID" value="NZ_JBHRYJ010000001.1"/>
</dbReference>
<accession>A0ABV7VC93</accession>
<reference evidence="4" key="1">
    <citation type="journal article" date="2019" name="Int. J. Syst. Evol. Microbiol.">
        <title>The Global Catalogue of Microorganisms (GCM) 10K type strain sequencing project: providing services to taxonomists for standard genome sequencing and annotation.</title>
        <authorList>
            <consortium name="The Broad Institute Genomics Platform"/>
            <consortium name="The Broad Institute Genome Sequencing Center for Infectious Disease"/>
            <person name="Wu L."/>
            <person name="Ma J."/>
        </authorList>
    </citation>
    <scope>NUCLEOTIDE SEQUENCE [LARGE SCALE GENOMIC DNA]</scope>
    <source>
        <strain evidence="4">KCTC 42182</strain>
    </source>
</reference>
<protein>
    <submittedName>
        <fullName evidence="3">SRPBCC domain-containing protein</fullName>
    </submittedName>
</protein>
<gene>
    <name evidence="3" type="ORF">ACFOOQ_04285</name>
</gene>
<proteinExistence type="inferred from homology"/>
<dbReference type="Pfam" id="PF08327">
    <property type="entry name" value="AHSA1"/>
    <property type="match status" value="1"/>
</dbReference>
<keyword evidence="4" id="KW-1185">Reference proteome</keyword>
<dbReference type="Proteomes" id="UP001595711">
    <property type="component" value="Unassembled WGS sequence"/>
</dbReference>
<sequence length="148" mass="16543">MSADPVFAQRPSLTLKKRINAAPEKVFAAWTDPALIVRWWGPDSGPVTQTDIDLRIGGGFTIAFRTQDGELHSVSGIYREIVPGEKLVFSWAWISTPERQSQVTISLKPDGAGTLLTLHHEQFFDDAARDGHRRGWTGSLDKLERLFL</sequence>
<dbReference type="InterPro" id="IPR023393">
    <property type="entry name" value="START-like_dom_sf"/>
</dbReference>
<name>A0ABV7VC93_9PROT</name>